<dbReference type="PANTHER" id="PTHR11804:SF84">
    <property type="entry name" value="SACCHAROLYSIN"/>
    <property type="match status" value="1"/>
</dbReference>
<dbReference type="InterPro" id="IPR045090">
    <property type="entry name" value="Pept_M3A_M3B"/>
</dbReference>
<dbReference type="InterPro" id="IPR024080">
    <property type="entry name" value="Neurolysin/TOP_N"/>
</dbReference>
<comment type="cofactor">
    <cofactor evidence="7">
        <name>Zn(2+)</name>
        <dbReference type="ChEBI" id="CHEBI:29105"/>
    </cofactor>
    <text evidence="7">Binds 1 zinc ion.</text>
</comment>
<dbReference type="InterPro" id="IPR024077">
    <property type="entry name" value="Neurolysin/TOP_dom2"/>
</dbReference>
<protein>
    <submittedName>
        <fullName evidence="10">Thimet oligopeptidase</fullName>
        <ecNumber evidence="10">3.4.24.15</ecNumber>
    </submittedName>
</protein>
<gene>
    <name evidence="10" type="ORF">HNQ59_003423</name>
</gene>
<keyword evidence="3 7" id="KW-0479">Metal-binding</keyword>
<proteinExistence type="inferred from homology"/>
<keyword evidence="6 7" id="KW-0482">Metalloprotease</keyword>
<dbReference type="Gene3D" id="1.10.1370.10">
    <property type="entry name" value="Neurolysin, domain 3"/>
    <property type="match status" value="1"/>
</dbReference>
<keyword evidence="2 7" id="KW-0645">Protease</keyword>
<evidence type="ECO:0000313" key="10">
    <source>
        <dbReference type="EMBL" id="MBB5020109.1"/>
    </source>
</evidence>
<dbReference type="GO" id="GO:0006518">
    <property type="term" value="P:peptide metabolic process"/>
    <property type="evidence" value="ECO:0007669"/>
    <property type="project" value="TreeGrafter"/>
</dbReference>
<evidence type="ECO:0000256" key="1">
    <source>
        <dbReference type="ARBA" id="ARBA00006040"/>
    </source>
</evidence>
<dbReference type="GO" id="GO:0006508">
    <property type="term" value="P:proteolysis"/>
    <property type="evidence" value="ECO:0007669"/>
    <property type="project" value="UniProtKB-KW"/>
</dbReference>
<dbReference type="Pfam" id="PF01432">
    <property type="entry name" value="Peptidase_M3"/>
    <property type="match status" value="1"/>
</dbReference>
<evidence type="ECO:0000259" key="9">
    <source>
        <dbReference type="Pfam" id="PF01432"/>
    </source>
</evidence>
<evidence type="ECO:0000256" key="3">
    <source>
        <dbReference type="ARBA" id="ARBA00022723"/>
    </source>
</evidence>
<feature type="chain" id="PRO_5033034810" evidence="8">
    <location>
        <begin position="20"/>
        <end position="671"/>
    </location>
</feature>
<evidence type="ECO:0000256" key="2">
    <source>
        <dbReference type="ARBA" id="ARBA00022670"/>
    </source>
</evidence>
<name>A0A840MSP7_9PROT</name>
<keyword evidence="4 7" id="KW-0378">Hydrolase</keyword>
<dbReference type="GO" id="GO:0004222">
    <property type="term" value="F:metalloendopeptidase activity"/>
    <property type="evidence" value="ECO:0007669"/>
    <property type="project" value="InterPro"/>
</dbReference>
<feature type="signal peptide" evidence="8">
    <location>
        <begin position="1"/>
        <end position="19"/>
    </location>
</feature>
<comment type="caution">
    <text evidence="10">The sequence shown here is derived from an EMBL/GenBank/DDBJ whole genome shotgun (WGS) entry which is preliminary data.</text>
</comment>
<dbReference type="PANTHER" id="PTHR11804">
    <property type="entry name" value="PROTEASE M3 THIMET OLIGOPEPTIDASE-RELATED"/>
    <property type="match status" value="1"/>
</dbReference>
<accession>A0A840MSP7</accession>
<sequence length="671" mass="75170">MKKTAIALAAMAMIGQTYAALPGAIVQPKADEIGKMCDKAINDTKKRVAKIESLPLSKVSKDNTLLTWNQLDIQLQATGGPIGLLSETSPDEAVRKAAEACDLRISGYLNDMLQSTALYERVKALKPADAIDEMARQSILDEFESRGVSLPKDKRERVAAINNELDKLAQEFQRNVRDTKAKVTYTEAELVGVPKDALEGRAKDAEGRLVFGLDYPEYDAIMNYAENEQSRRRMYEAFNKRGGEANLTILKQVVTLRKELAGLFGYDNFADWSLKRKMAGSAAAVNQFLGDVKTRVGELEKREIGELAAEKAKFTGNPDAKMYRWDLLFYETRLKKARYSLDQQEVRAQFPTEPTLAWMMKVTSTLYGVDFRPNKQQKVWHPDVRAFDVYDSKSKQYLSSFYLDLFPRDGKYKHAAAFPTIGVSTIAKRTPISVLVTNFNRNGFDQDELETLFHEFGHVMHGVLSKTRYSMQAGTSVKRDFVEAPSQMYEEWARRPETHKLFNEVCSTCKPIDPALIAKMNAARSFGQGVKYARQVFFATWDMALHTANPGDPMQLWRDGEREMPLGHVDGTMAPAAFGHVIGGYQAGYYGYMWSEVLALDMLSGFGDNVMDAKAGARYRSIILENGGQVPPMKLVEEFLGRKTSPDAFFREITGQRTTTQAADAKSGTKG</sequence>
<keyword evidence="5 7" id="KW-0862">Zinc</keyword>
<evidence type="ECO:0000256" key="8">
    <source>
        <dbReference type="SAM" id="SignalP"/>
    </source>
</evidence>
<dbReference type="EC" id="3.4.24.15" evidence="10"/>
<evidence type="ECO:0000313" key="11">
    <source>
        <dbReference type="Proteomes" id="UP000575898"/>
    </source>
</evidence>
<reference evidence="10 11" key="1">
    <citation type="submission" date="2020-08" db="EMBL/GenBank/DDBJ databases">
        <title>Genomic Encyclopedia of Type Strains, Phase IV (KMG-IV): sequencing the most valuable type-strain genomes for metagenomic binning, comparative biology and taxonomic classification.</title>
        <authorList>
            <person name="Goeker M."/>
        </authorList>
    </citation>
    <scope>NUCLEOTIDE SEQUENCE [LARGE SCALE GENOMIC DNA]</scope>
    <source>
        <strain evidence="10 11">DSM 27165</strain>
    </source>
</reference>
<keyword evidence="8" id="KW-0732">Signal</keyword>
<dbReference type="Proteomes" id="UP000575898">
    <property type="component" value="Unassembled WGS sequence"/>
</dbReference>
<dbReference type="CDD" id="cd06455">
    <property type="entry name" value="M3A_TOP"/>
    <property type="match status" value="1"/>
</dbReference>
<dbReference type="SUPFAM" id="SSF55486">
    <property type="entry name" value="Metalloproteases ('zincins'), catalytic domain"/>
    <property type="match status" value="1"/>
</dbReference>
<dbReference type="InterPro" id="IPR001567">
    <property type="entry name" value="Pept_M3A_M3B_dom"/>
</dbReference>
<dbReference type="Gene3D" id="3.40.390.10">
    <property type="entry name" value="Collagenase (Catalytic Domain)"/>
    <property type="match status" value="1"/>
</dbReference>
<evidence type="ECO:0000256" key="7">
    <source>
        <dbReference type="RuleBase" id="RU003435"/>
    </source>
</evidence>
<dbReference type="AlphaFoldDB" id="A0A840MSP7"/>
<dbReference type="Gene3D" id="1.20.1050.40">
    <property type="entry name" value="Endopeptidase. Chain P, domain 1"/>
    <property type="match status" value="1"/>
</dbReference>
<keyword evidence="11" id="KW-1185">Reference proteome</keyword>
<evidence type="ECO:0000256" key="5">
    <source>
        <dbReference type="ARBA" id="ARBA00022833"/>
    </source>
</evidence>
<dbReference type="EMBL" id="JACHHY010000025">
    <property type="protein sequence ID" value="MBB5020109.1"/>
    <property type="molecule type" value="Genomic_DNA"/>
</dbReference>
<organism evidence="10 11">
    <name type="scientific">Chitinivorax tropicus</name>
    <dbReference type="NCBI Taxonomy" id="714531"/>
    <lineage>
        <taxon>Bacteria</taxon>
        <taxon>Pseudomonadati</taxon>
        <taxon>Pseudomonadota</taxon>
        <taxon>Betaproteobacteria</taxon>
        <taxon>Chitinivorax</taxon>
    </lineage>
</organism>
<feature type="domain" description="Peptidase M3A/M3B catalytic" evidence="9">
    <location>
        <begin position="222"/>
        <end position="653"/>
    </location>
</feature>
<dbReference type="RefSeq" id="WP_184041518.1">
    <property type="nucleotide sequence ID" value="NZ_JACHHY010000025.1"/>
</dbReference>
<comment type="similarity">
    <text evidence="1 7">Belongs to the peptidase M3 family.</text>
</comment>
<dbReference type="GO" id="GO:0046872">
    <property type="term" value="F:metal ion binding"/>
    <property type="evidence" value="ECO:0007669"/>
    <property type="project" value="UniProtKB-UniRule"/>
</dbReference>
<evidence type="ECO:0000256" key="4">
    <source>
        <dbReference type="ARBA" id="ARBA00022801"/>
    </source>
</evidence>
<evidence type="ECO:0000256" key="6">
    <source>
        <dbReference type="ARBA" id="ARBA00023049"/>
    </source>
</evidence>
<dbReference type="InterPro" id="IPR024079">
    <property type="entry name" value="MetalloPept_cat_dom_sf"/>
</dbReference>